<keyword evidence="2 4" id="KW-0081">Bacteriolytic enzyme</keyword>
<keyword evidence="4" id="KW-0326">Glycosidase</keyword>
<dbReference type="EMBL" id="CP060028">
    <property type="protein sequence ID" value="QND78860.1"/>
    <property type="molecule type" value="Genomic_DNA"/>
</dbReference>
<keyword evidence="4" id="KW-0378">Hydrolase</keyword>
<keyword evidence="1 4" id="KW-0929">Antimicrobial</keyword>
<evidence type="ECO:0000256" key="5">
    <source>
        <dbReference type="SAM" id="MobiDB-lite"/>
    </source>
</evidence>
<dbReference type="InterPro" id="IPR011049">
    <property type="entry name" value="Serralysin-like_metalloprot_C"/>
</dbReference>
<evidence type="ECO:0000256" key="1">
    <source>
        <dbReference type="ARBA" id="ARBA00022529"/>
    </source>
</evidence>
<dbReference type="SUPFAM" id="SSF51120">
    <property type="entry name" value="beta-Roll"/>
    <property type="match status" value="1"/>
</dbReference>
<feature type="compositionally biased region" description="Basic and acidic residues" evidence="5">
    <location>
        <begin position="506"/>
        <end position="519"/>
    </location>
</feature>
<evidence type="ECO:0000256" key="3">
    <source>
        <dbReference type="ARBA" id="ARBA00022837"/>
    </source>
</evidence>
<name>A0ABX6R6T9_PSEMX</name>
<dbReference type="Gene3D" id="2.150.10.10">
    <property type="entry name" value="Serralysin-like metalloprotease, C-terminal"/>
    <property type="match status" value="1"/>
</dbReference>
<dbReference type="PROSITE" id="PS00330">
    <property type="entry name" value="HEMOLYSIN_CALCIUM"/>
    <property type="match status" value="1"/>
</dbReference>
<sequence>MPIDYHERTEEEYRRRASVMIQNFEGYRAAPYDAEDGKATIGFGYTFNRNNNLELWDRAGVQLSQTERQQLIAIDRAPEGQKTALGLGFDVRITREEARSLLENASLPTYERPATNLEMPFSDERAVVVSLTYNRGQGRMETHMQGFNDAITDGDRAEAWYQLRYNSRGTNADPDVQLGLRARRNMEAEIFGLYNDPSNVSSEEARSVYRMFQLHRDDILENERNWGVDLDGNPARSNAIAQANNNYPDLVQEYGQVQTLAAVLEPARDRLLEDLRVENPDLADRLQSEDFATTAIHFDPGRELRTGHRLRQDQRNNTFQDVDENHAVTLDSRRMQGNIEIASNDLLIGDGGNDTLRSHRGDDVLIGGQGRDRMEGGEGRDTYVIEAGDTVMDSDGLGEVRWSGQALTGGARAASDPVDTYRSEDGRFIYALDNNTLSVTDTLASDPALRDPVVIENFRNGQLGITLGGPPTDPHRPDDQRHGRVVEEGHGPGSAVPSGPASAPDAEDRRSARDPERGPFNDPFVNNAYAALLAGDSKELDHIALEFSRSPEGQRMAEVGDQLLAQHQRVDEQQRSQAHQAPAMHM</sequence>
<dbReference type="Gene3D" id="1.10.530.40">
    <property type="match status" value="1"/>
</dbReference>
<keyword evidence="3" id="KW-0106">Calcium</keyword>
<organism evidence="6 7">
    <name type="scientific">Pseudoxanthomonas mexicana</name>
    <dbReference type="NCBI Taxonomy" id="128785"/>
    <lineage>
        <taxon>Bacteria</taxon>
        <taxon>Pseudomonadati</taxon>
        <taxon>Pseudomonadota</taxon>
        <taxon>Gammaproteobacteria</taxon>
        <taxon>Lysobacterales</taxon>
        <taxon>Lysobacteraceae</taxon>
        <taxon>Pseudoxanthomonas</taxon>
    </lineage>
</organism>
<evidence type="ECO:0000313" key="6">
    <source>
        <dbReference type="EMBL" id="QND78860.1"/>
    </source>
</evidence>
<comment type="similarity">
    <text evidence="4">Belongs to the glycosyl hydrolase 24 family.</text>
</comment>
<evidence type="ECO:0000256" key="4">
    <source>
        <dbReference type="RuleBase" id="RU003788"/>
    </source>
</evidence>
<dbReference type="InterPro" id="IPR002196">
    <property type="entry name" value="Glyco_hydro_24"/>
</dbReference>
<evidence type="ECO:0000256" key="2">
    <source>
        <dbReference type="ARBA" id="ARBA00022638"/>
    </source>
</evidence>
<feature type="region of interest" description="Disordered" evidence="5">
    <location>
        <begin position="567"/>
        <end position="586"/>
    </location>
</feature>
<dbReference type="EC" id="3.2.1.17" evidence="4"/>
<dbReference type="InterPro" id="IPR001343">
    <property type="entry name" value="Hemolysn_Ca-bd"/>
</dbReference>
<dbReference type="InterPro" id="IPR018511">
    <property type="entry name" value="Hemolysin-typ_Ca-bd_CS"/>
</dbReference>
<proteinExistence type="inferred from homology"/>
<gene>
    <name evidence="6" type="ORF">H4W19_10685</name>
</gene>
<dbReference type="SUPFAM" id="SSF53955">
    <property type="entry name" value="Lysozyme-like"/>
    <property type="match status" value="1"/>
</dbReference>
<dbReference type="InterPro" id="IPR023347">
    <property type="entry name" value="Lysozyme_dom_sf"/>
</dbReference>
<protein>
    <recommendedName>
        <fullName evidence="4">Lysozyme</fullName>
        <ecNumber evidence="4">3.2.1.17</ecNumber>
    </recommendedName>
</protein>
<reference evidence="6 7" key="1">
    <citation type="submission" date="2020-08" db="EMBL/GenBank/DDBJ databases">
        <title>Streptomycin resistant and MDR strain, P. mexicana.</title>
        <authorList>
            <person name="Ganesh-kumar S."/>
            <person name="Zhe T."/>
            <person name="Yu Z."/>
            <person name="Min Y."/>
        </authorList>
    </citation>
    <scope>NUCLEOTIDE SEQUENCE [LARGE SCALE GENOMIC DNA]</scope>
    <source>
        <strain evidence="6 7">GTZY</strain>
    </source>
</reference>
<comment type="catalytic activity">
    <reaction evidence="4">
        <text>Hydrolysis of (1-&gt;4)-beta-linkages between N-acetylmuramic acid and N-acetyl-D-glucosamine residues in a peptidoglycan and between N-acetyl-D-glucosamine residues in chitodextrins.</text>
        <dbReference type="EC" id="3.2.1.17"/>
    </reaction>
</comment>
<dbReference type="Proteomes" id="UP000515506">
    <property type="component" value="Chromosome"/>
</dbReference>
<dbReference type="Pfam" id="PF00959">
    <property type="entry name" value="Phage_lysozyme"/>
    <property type="match status" value="1"/>
</dbReference>
<feature type="region of interest" description="Disordered" evidence="5">
    <location>
        <begin position="462"/>
        <end position="523"/>
    </location>
</feature>
<dbReference type="Pfam" id="PF00353">
    <property type="entry name" value="HemolysinCabind"/>
    <property type="match status" value="1"/>
</dbReference>
<dbReference type="PRINTS" id="PR00313">
    <property type="entry name" value="CABNDNGRPT"/>
</dbReference>
<dbReference type="InterPro" id="IPR023346">
    <property type="entry name" value="Lysozyme-like_dom_sf"/>
</dbReference>
<keyword evidence="7" id="KW-1185">Reference proteome</keyword>
<evidence type="ECO:0000313" key="7">
    <source>
        <dbReference type="Proteomes" id="UP000515506"/>
    </source>
</evidence>
<dbReference type="RefSeq" id="WP_185894276.1">
    <property type="nucleotide sequence ID" value="NZ_CP060028.1"/>
</dbReference>
<feature type="compositionally biased region" description="Basic and acidic residues" evidence="5">
    <location>
        <begin position="473"/>
        <end position="490"/>
    </location>
</feature>
<accession>A0ABX6R6T9</accession>